<reference evidence="1 2" key="1">
    <citation type="submission" date="2024-06" db="EMBL/GenBank/DDBJ databases">
        <title>The Natural Products Discovery Center: Release of the First 8490 Sequenced Strains for Exploring Actinobacteria Biosynthetic Diversity.</title>
        <authorList>
            <person name="Kalkreuter E."/>
            <person name="Kautsar S.A."/>
            <person name="Yang D."/>
            <person name="Bader C.D."/>
            <person name="Teijaro C.N."/>
            <person name="Fluegel L."/>
            <person name="Davis C.M."/>
            <person name="Simpson J.R."/>
            <person name="Lauterbach L."/>
            <person name="Steele A.D."/>
            <person name="Gui C."/>
            <person name="Meng S."/>
            <person name="Li G."/>
            <person name="Viehrig K."/>
            <person name="Ye F."/>
            <person name="Su P."/>
            <person name="Kiefer A.F."/>
            <person name="Nichols A."/>
            <person name="Cepeda A.J."/>
            <person name="Yan W."/>
            <person name="Fan B."/>
            <person name="Jiang Y."/>
            <person name="Adhikari A."/>
            <person name="Zheng C.-J."/>
            <person name="Schuster L."/>
            <person name="Cowan T.M."/>
            <person name="Smanski M.J."/>
            <person name="Chevrette M.G."/>
            <person name="De Carvalho L.P.S."/>
            <person name="Shen B."/>
        </authorList>
    </citation>
    <scope>NUCLEOTIDE SEQUENCE [LARGE SCALE GENOMIC DNA]</scope>
    <source>
        <strain evidence="1 2">NPDC048117</strain>
    </source>
</reference>
<comment type="caution">
    <text evidence="1">The sequence shown here is derived from an EMBL/GenBank/DDBJ whole genome shotgun (WGS) entry which is preliminary data.</text>
</comment>
<name>A0ABV3EWI8_9ACTN</name>
<evidence type="ECO:0000313" key="1">
    <source>
        <dbReference type="EMBL" id="MEU9580564.1"/>
    </source>
</evidence>
<dbReference type="Proteomes" id="UP001551584">
    <property type="component" value="Unassembled WGS sequence"/>
</dbReference>
<accession>A0ABV3EWI8</accession>
<proteinExistence type="predicted"/>
<protein>
    <submittedName>
        <fullName evidence="1">Uncharacterized protein</fullName>
    </submittedName>
</protein>
<dbReference type="EMBL" id="JBEZNA010000079">
    <property type="protein sequence ID" value="MEU9580564.1"/>
    <property type="molecule type" value="Genomic_DNA"/>
</dbReference>
<evidence type="ECO:0000313" key="2">
    <source>
        <dbReference type="Proteomes" id="UP001551584"/>
    </source>
</evidence>
<organism evidence="1 2">
    <name type="scientific">Streptomyces chilikensis</name>
    <dbReference type="NCBI Taxonomy" id="1194079"/>
    <lineage>
        <taxon>Bacteria</taxon>
        <taxon>Bacillati</taxon>
        <taxon>Actinomycetota</taxon>
        <taxon>Actinomycetes</taxon>
        <taxon>Kitasatosporales</taxon>
        <taxon>Streptomycetaceae</taxon>
        <taxon>Streptomyces</taxon>
    </lineage>
</organism>
<gene>
    <name evidence="1" type="ORF">AB0D95_25420</name>
</gene>
<sequence length="59" mass="6290">MIGVAPLGAPGQVQDPIALAEIELCGDLMIAASSANVDRLSQASIDEILRVREDRRTSR</sequence>
<keyword evidence="2" id="KW-1185">Reference proteome</keyword>